<dbReference type="CDD" id="cd03809">
    <property type="entry name" value="GT4_MtfB-like"/>
    <property type="match status" value="1"/>
</dbReference>
<keyword evidence="1 4" id="KW-0808">Transferase</keyword>
<evidence type="ECO:0000256" key="1">
    <source>
        <dbReference type="ARBA" id="ARBA00022679"/>
    </source>
</evidence>
<dbReference type="InterPro" id="IPR028098">
    <property type="entry name" value="Glyco_trans_4-like_N"/>
</dbReference>
<dbReference type="GO" id="GO:0016757">
    <property type="term" value="F:glycosyltransferase activity"/>
    <property type="evidence" value="ECO:0007669"/>
    <property type="project" value="InterPro"/>
</dbReference>
<feature type="domain" description="Glycosyltransferase subfamily 4-like N-terminal" evidence="3">
    <location>
        <begin position="4"/>
        <end position="160"/>
    </location>
</feature>
<name>R7ZUT0_9BACT</name>
<evidence type="ECO:0000313" key="4">
    <source>
        <dbReference type="EMBL" id="EON77905.1"/>
    </source>
</evidence>
<dbReference type="EMBL" id="AQHR01000048">
    <property type="protein sequence ID" value="EON77905.1"/>
    <property type="molecule type" value="Genomic_DNA"/>
</dbReference>
<dbReference type="PATRIC" id="fig|1288963.3.peg.1608"/>
<dbReference type="PANTHER" id="PTHR46401">
    <property type="entry name" value="GLYCOSYLTRANSFERASE WBBK-RELATED"/>
    <property type="match status" value="1"/>
</dbReference>
<dbReference type="Pfam" id="PF00534">
    <property type="entry name" value="Glycos_transf_1"/>
    <property type="match status" value="1"/>
</dbReference>
<sequence>MDMVAVELIRHLQEADKSNEYFIFVNQVEDDSCIQETPNFKVIKLPESPYPIWEQWHLPRAARRFKLDVLHCTSNTAPIWGKTPLVLTLHDIIYLEKISLRSGTWYQRLGNLYRRWNVPFIVPRCTFVLTVSEFEQQRIQAHFSNIPKERIQVVHNGVSPHFKPVPEDIQAKKIVAYGLPNQFILFLGNTDPKKNLIGVLHALWMLEQNKQFTLPLVMPDFGERELSSLLEGIGASSMRNKIHLTGYIPNQDLPAIYARAHFFLYPSLRESFGLPILEAMACGCPVITSNTSSMPEIAGDAALLIDPFEPKELAGAMGTLLENDALRSELSAKGIQRPPLFSYAKGAEKVLKMYQQTVKKAP</sequence>
<evidence type="ECO:0000259" key="3">
    <source>
        <dbReference type="Pfam" id="PF13439"/>
    </source>
</evidence>
<dbReference type="PANTHER" id="PTHR46401:SF2">
    <property type="entry name" value="GLYCOSYLTRANSFERASE WBBK-RELATED"/>
    <property type="match status" value="1"/>
</dbReference>
<dbReference type="GO" id="GO:0009103">
    <property type="term" value="P:lipopolysaccharide biosynthetic process"/>
    <property type="evidence" value="ECO:0007669"/>
    <property type="project" value="TreeGrafter"/>
</dbReference>
<dbReference type="STRING" id="1232681.ADIS_1618"/>
<dbReference type="Pfam" id="PF13439">
    <property type="entry name" value="Glyco_transf_4"/>
    <property type="match status" value="1"/>
</dbReference>
<protein>
    <submittedName>
        <fullName evidence="4">Glycosyltransferase</fullName>
    </submittedName>
</protein>
<evidence type="ECO:0000259" key="2">
    <source>
        <dbReference type="Pfam" id="PF00534"/>
    </source>
</evidence>
<feature type="domain" description="Glycosyl transferase family 1" evidence="2">
    <location>
        <begin position="181"/>
        <end position="336"/>
    </location>
</feature>
<organism evidence="4 5">
    <name type="scientific">Lunatimonas lonarensis</name>
    <dbReference type="NCBI Taxonomy" id="1232681"/>
    <lineage>
        <taxon>Bacteria</taxon>
        <taxon>Pseudomonadati</taxon>
        <taxon>Bacteroidota</taxon>
        <taxon>Cytophagia</taxon>
        <taxon>Cytophagales</taxon>
        <taxon>Cyclobacteriaceae</taxon>
    </lineage>
</organism>
<dbReference type="InterPro" id="IPR001296">
    <property type="entry name" value="Glyco_trans_1"/>
</dbReference>
<dbReference type="Proteomes" id="UP000013909">
    <property type="component" value="Unassembled WGS sequence"/>
</dbReference>
<reference evidence="4 5" key="1">
    <citation type="submission" date="2013-02" db="EMBL/GenBank/DDBJ databases">
        <title>A novel strain isolated from Lonar lake, Maharashtra, India.</title>
        <authorList>
            <person name="Singh A."/>
        </authorList>
    </citation>
    <scope>NUCLEOTIDE SEQUENCE [LARGE SCALE GENOMIC DNA]</scope>
    <source>
        <strain evidence="4 5">AK24</strain>
    </source>
</reference>
<accession>R7ZUT0</accession>
<dbReference type="AlphaFoldDB" id="R7ZUT0"/>
<proteinExistence type="predicted"/>
<dbReference type="SUPFAM" id="SSF53756">
    <property type="entry name" value="UDP-Glycosyltransferase/glycogen phosphorylase"/>
    <property type="match status" value="1"/>
</dbReference>
<evidence type="ECO:0000313" key="5">
    <source>
        <dbReference type="Proteomes" id="UP000013909"/>
    </source>
</evidence>
<keyword evidence="5" id="KW-1185">Reference proteome</keyword>
<gene>
    <name evidence="4" type="ORF">ADIS_1618</name>
</gene>
<dbReference type="Gene3D" id="3.40.50.2000">
    <property type="entry name" value="Glycogen Phosphorylase B"/>
    <property type="match status" value="2"/>
</dbReference>
<comment type="caution">
    <text evidence="4">The sequence shown here is derived from an EMBL/GenBank/DDBJ whole genome shotgun (WGS) entry which is preliminary data.</text>
</comment>